<keyword evidence="3" id="KW-0539">Nucleus</keyword>
<dbReference type="EMBL" id="CAACVS010000106">
    <property type="protein sequence ID" value="VEU36875.1"/>
    <property type="molecule type" value="Genomic_DNA"/>
</dbReference>
<evidence type="ECO:0000313" key="7">
    <source>
        <dbReference type="EMBL" id="VEU36875.1"/>
    </source>
</evidence>
<dbReference type="PANTHER" id="PTHR10015">
    <property type="entry name" value="HEAT SHOCK TRANSCRIPTION FACTOR"/>
    <property type="match status" value="1"/>
</dbReference>
<gene>
    <name evidence="7" type="ORF">PSNMU_V1.4_AUG-EV-PASAV3_0036500</name>
</gene>
<dbReference type="GO" id="GO:0043565">
    <property type="term" value="F:sequence-specific DNA binding"/>
    <property type="evidence" value="ECO:0007669"/>
    <property type="project" value="InterPro"/>
</dbReference>
<sequence length="349" mass="38168">MAQALDRSGLSFDTIGALSQLVEAASALTELEVNETSTNKTRSTVLVSDDDETSRVSAKVVGKTNSSSVPKKKEIFPQKLIEILADDSVSDIVSWLAHGRSFVILRPDLFCEQVLPRYLPPADSRGSTKYPSFTRKLNRWGFRQATRGADTGAFHHPFFRRDQPELCAKMVCQKSRDRQQGHQKRRLPPKKRSIPESSPPSFGACSKAMCSISSGSEKTRDLRSTHRPAQGAVPVSADDRSIGTSSTSSQASFSNTVAMTTNNNFVGSMQNTSGRIVSAGNTVPLSTMTPNITTMSLRRPGSSGIMPFISNDTKFVATTLQQRESLEVFRAAKAMLYDAYMKALNEEVS</sequence>
<evidence type="ECO:0000313" key="8">
    <source>
        <dbReference type="Proteomes" id="UP000291116"/>
    </source>
</evidence>
<dbReference type="OrthoDB" id="47699at2759"/>
<dbReference type="InterPro" id="IPR036388">
    <property type="entry name" value="WH-like_DNA-bd_sf"/>
</dbReference>
<accession>A0A448Z4G4</accession>
<evidence type="ECO:0000256" key="5">
    <source>
        <dbReference type="SAM" id="MobiDB-lite"/>
    </source>
</evidence>
<dbReference type="Proteomes" id="UP000291116">
    <property type="component" value="Unassembled WGS sequence"/>
</dbReference>
<dbReference type="GO" id="GO:0003700">
    <property type="term" value="F:DNA-binding transcription factor activity"/>
    <property type="evidence" value="ECO:0007669"/>
    <property type="project" value="InterPro"/>
</dbReference>
<feature type="region of interest" description="Disordered" evidence="5">
    <location>
        <begin position="174"/>
        <end position="249"/>
    </location>
</feature>
<evidence type="ECO:0000256" key="2">
    <source>
        <dbReference type="ARBA" id="ARBA00023125"/>
    </source>
</evidence>
<dbReference type="SMART" id="SM00415">
    <property type="entry name" value="HSF"/>
    <property type="match status" value="1"/>
</dbReference>
<feature type="compositionally biased region" description="Basic residues" evidence="5">
    <location>
        <begin position="181"/>
        <end position="192"/>
    </location>
</feature>
<dbReference type="GO" id="GO:0005634">
    <property type="term" value="C:nucleus"/>
    <property type="evidence" value="ECO:0007669"/>
    <property type="project" value="UniProtKB-SubCell"/>
</dbReference>
<proteinExistence type="inferred from homology"/>
<feature type="domain" description="HSF-type DNA-binding" evidence="6">
    <location>
        <begin position="72"/>
        <end position="173"/>
    </location>
</feature>
<dbReference type="Pfam" id="PF00447">
    <property type="entry name" value="HSF_DNA-bind"/>
    <property type="match status" value="1"/>
</dbReference>
<comment type="subcellular location">
    <subcellularLocation>
        <location evidence="1">Nucleus</location>
    </subcellularLocation>
</comment>
<dbReference type="SUPFAM" id="SSF46785">
    <property type="entry name" value="Winged helix' DNA-binding domain"/>
    <property type="match status" value="1"/>
</dbReference>
<dbReference type="AlphaFoldDB" id="A0A448Z4G4"/>
<evidence type="ECO:0000256" key="1">
    <source>
        <dbReference type="ARBA" id="ARBA00004123"/>
    </source>
</evidence>
<protein>
    <recommendedName>
        <fullName evidence="6">HSF-type DNA-binding domain-containing protein</fullName>
    </recommendedName>
</protein>
<evidence type="ECO:0000256" key="4">
    <source>
        <dbReference type="RuleBase" id="RU004020"/>
    </source>
</evidence>
<keyword evidence="2" id="KW-0238">DNA-binding</keyword>
<dbReference type="InterPro" id="IPR036390">
    <property type="entry name" value="WH_DNA-bd_sf"/>
</dbReference>
<comment type="similarity">
    <text evidence="4">Belongs to the HSF family.</text>
</comment>
<dbReference type="FunFam" id="1.10.10.10:FF:000479">
    <property type="entry name" value="Predicted protein"/>
    <property type="match status" value="1"/>
</dbReference>
<organism evidence="7 8">
    <name type="scientific">Pseudo-nitzschia multistriata</name>
    <dbReference type="NCBI Taxonomy" id="183589"/>
    <lineage>
        <taxon>Eukaryota</taxon>
        <taxon>Sar</taxon>
        <taxon>Stramenopiles</taxon>
        <taxon>Ochrophyta</taxon>
        <taxon>Bacillariophyta</taxon>
        <taxon>Bacillariophyceae</taxon>
        <taxon>Bacillariophycidae</taxon>
        <taxon>Bacillariales</taxon>
        <taxon>Bacillariaceae</taxon>
        <taxon>Pseudo-nitzschia</taxon>
    </lineage>
</organism>
<name>A0A448Z4G4_9STRA</name>
<evidence type="ECO:0000256" key="3">
    <source>
        <dbReference type="ARBA" id="ARBA00023242"/>
    </source>
</evidence>
<evidence type="ECO:0000259" key="6">
    <source>
        <dbReference type="SMART" id="SM00415"/>
    </source>
</evidence>
<dbReference type="InterPro" id="IPR000232">
    <property type="entry name" value="HSF_DNA-bd"/>
</dbReference>
<keyword evidence="8" id="KW-1185">Reference proteome</keyword>
<reference evidence="7 8" key="1">
    <citation type="submission" date="2019-01" db="EMBL/GenBank/DDBJ databases">
        <authorList>
            <person name="Ferrante I. M."/>
        </authorList>
    </citation>
    <scope>NUCLEOTIDE SEQUENCE [LARGE SCALE GENOMIC DNA]</scope>
    <source>
        <strain evidence="7 8">B856</strain>
    </source>
</reference>
<dbReference type="Gene3D" id="1.10.10.10">
    <property type="entry name" value="Winged helix-like DNA-binding domain superfamily/Winged helix DNA-binding domain"/>
    <property type="match status" value="1"/>
</dbReference>
<dbReference type="PANTHER" id="PTHR10015:SF206">
    <property type="entry name" value="HSF-TYPE DNA-BINDING DOMAIN-CONTAINING PROTEIN"/>
    <property type="match status" value="1"/>
</dbReference>